<dbReference type="Gene3D" id="2.60.40.10">
    <property type="entry name" value="Immunoglobulins"/>
    <property type="match status" value="2"/>
</dbReference>
<evidence type="ECO:0000256" key="4">
    <source>
        <dbReference type="ARBA" id="ARBA00023180"/>
    </source>
</evidence>
<gene>
    <name evidence="9" type="ORF">LSH36_19g00007</name>
</gene>
<keyword evidence="4" id="KW-0325">Glycoprotein</keyword>
<dbReference type="InterPro" id="IPR003599">
    <property type="entry name" value="Ig_sub"/>
</dbReference>
<accession>A0AAD9KBL7</accession>
<dbReference type="SMART" id="SM00409">
    <property type="entry name" value="IG"/>
    <property type="match status" value="3"/>
</dbReference>
<comment type="caution">
    <text evidence="9">The sequence shown here is derived from an EMBL/GenBank/DDBJ whole genome shotgun (WGS) entry which is preliminary data.</text>
</comment>
<dbReference type="Proteomes" id="UP001208570">
    <property type="component" value="Unassembled WGS sequence"/>
</dbReference>
<dbReference type="GO" id="GO:0005911">
    <property type="term" value="C:cell-cell junction"/>
    <property type="evidence" value="ECO:0007669"/>
    <property type="project" value="TreeGrafter"/>
</dbReference>
<keyword evidence="7" id="KW-0812">Transmembrane</keyword>
<dbReference type="PIRSF" id="PIRSF000615">
    <property type="entry name" value="TyrPK_CSF1-R"/>
    <property type="match status" value="1"/>
</dbReference>
<dbReference type="InterPro" id="IPR051275">
    <property type="entry name" value="Cell_adhesion_signaling"/>
</dbReference>
<evidence type="ECO:0000259" key="8">
    <source>
        <dbReference type="PROSITE" id="PS50835"/>
    </source>
</evidence>
<evidence type="ECO:0000256" key="2">
    <source>
        <dbReference type="ARBA" id="ARBA00023136"/>
    </source>
</evidence>
<evidence type="ECO:0000256" key="3">
    <source>
        <dbReference type="ARBA" id="ARBA00023157"/>
    </source>
</evidence>
<keyword evidence="5" id="KW-0393">Immunoglobulin domain</keyword>
<keyword evidence="10" id="KW-1185">Reference proteome</keyword>
<feature type="domain" description="Ig-like" evidence="8">
    <location>
        <begin position="203"/>
        <end position="299"/>
    </location>
</feature>
<evidence type="ECO:0000256" key="1">
    <source>
        <dbReference type="ARBA" id="ARBA00004479"/>
    </source>
</evidence>
<dbReference type="PANTHER" id="PTHR11640">
    <property type="entry name" value="NEPHRIN"/>
    <property type="match status" value="1"/>
</dbReference>
<dbReference type="SUPFAM" id="SSF48726">
    <property type="entry name" value="Immunoglobulin"/>
    <property type="match status" value="3"/>
</dbReference>
<comment type="subcellular location">
    <subcellularLocation>
        <location evidence="1">Membrane</location>
        <topology evidence="1">Single-pass type I membrane protein</topology>
    </subcellularLocation>
</comment>
<keyword evidence="7" id="KW-1133">Transmembrane helix</keyword>
<dbReference type="InterPro" id="IPR003598">
    <property type="entry name" value="Ig_sub2"/>
</dbReference>
<dbReference type="GO" id="GO:0050839">
    <property type="term" value="F:cell adhesion molecule binding"/>
    <property type="evidence" value="ECO:0007669"/>
    <property type="project" value="TreeGrafter"/>
</dbReference>
<protein>
    <recommendedName>
        <fullName evidence="8">Ig-like domain-containing protein</fullName>
    </recommendedName>
</protein>
<dbReference type="InterPro" id="IPR013783">
    <property type="entry name" value="Ig-like_fold"/>
</dbReference>
<dbReference type="Pfam" id="PF07679">
    <property type="entry name" value="I-set"/>
    <property type="match status" value="2"/>
</dbReference>
<dbReference type="EMBL" id="JAODUP010000019">
    <property type="protein sequence ID" value="KAK2168201.1"/>
    <property type="molecule type" value="Genomic_DNA"/>
</dbReference>
<dbReference type="AlphaFoldDB" id="A0AAD9KBL7"/>
<proteinExistence type="predicted"/>
<feature type="region of interest" description="Disordered" evidence="6">
    <location>
        <begin position="337"/>
        <end position="363"/>
    </location>
</feature>
<dbReference type="InterPro" id="IPR036179">
    <property type="entry name" value="Ig-like_dom_sf"/>
</dbReference>
<evidence type="ECO:0000256" key="6">
    <source>
        <dbReference type="SAM" id="MobiDB-lite"/>
    </source>
</evidence>
<reference evidence="9" key="1">
    <citation type="journal article" date="2023" name="Mol. Biol. Evol.">
        <title>Third-Generation Sequencing Reveals the Adaptive Role of the Epigenome in Three Deep-Sea Polychaetes.</title>
        <authorList>
            <person name="Perez M."/>
            <person name="Aroh O."/>
            <person name="Sun Y."/>
            <person name="Lan Y."/>
            <person name="Juniper S.K."/>
            <person name="Young C.R."/>
            <person name="Angers B."/>
            <person name="Qian P.Y."/>
        </authorList>
    </citation>
    <scope>NUCLEOTIDE SEQUENCE</scope>
    <source>
        <strain evidence="9">P08H-3</strain>
    </source>
</reference>
<evidence type="ECO:0000313" key="10">
    <source>
        <dbReference type="Proteomes" id="UP001208570"/>
    </source>
</evidence>
<dbReference type="GO" id="GO:0098609">
    <property type="term" value="P:cell-cell adhesion"/>
    <property type="evidence" value="ECO:0007669"/>
    <property type="project" value="TreeGrafter"/>
</dbReference>
<dbReference type="InterPro" id="IPR007110">
    <property type="entry name" value="Ig-like_dom"/>
</dbReference>
<evidence type="ECO:0000313" key="9">
    <source>
        <dbReference type="EMBL" id="KAK2168201.1"/>
    </source>
</evidence>
<keyword evidence="2 7" id="KW-0472">Membrane</keyword>
<organism evidence="9 10">
    <name type="scientific">Paralvinella palmiformis</name>
    <dbReference type="NCBI Taxonomy" id="53620"/>
    <lineage>
        <taxon>Eukaryota</taxon>
        <taxon>Metazoa</taxon>
        <taxon>Spiralia</taxon>
        <taxon>Lophotrochozoa</taxon>
        <taxon>Annelida</taxon>
        <taxon>Polychaeta</taxon>
        <taxon>Sedentaria</taxon>
        <taxon>Canalipalpata</taxon>
        <taxon>Terebellida</taxon>
        <taxon>Terebelliformia</taxon>
        <taxon>Alvinellidae</taxon>
        <taxon>Paralvinella</taxon>
    </lineage>
</organism>
<evidence type="ECO:0000256" key="7">
    <source>
        <dbReference type="SAM" id="Phobius"/>
    </source>
</evidence>
<dbReference type="SMART" id="SM00408">
    <property type="entry name" value="IGc2"/>
    <property type="match status" value="3"/>
</dbReference>
<keyword evidence="3" id="KW-1015">Disulfide bond</keyword>
<evidence type="ECO:0000256" key="5">
    <source>
        <dbReference type="ARBA" id="ARBA00023319"/>
    </source>
</evidence>
<feature type="domain" description="Ig-like" evidence="8">
    <location>
        <begin position="98"/>
        <end position="200"/>
    </location>
</feature>
<name>A0AAD9KBL7_9ANNE</name>
<dbReference type="PROSITE" id="PS50835">
    <property type="entry name" value="IG_LIKE"/>
    <property type="match status" value="2"/>
</dbReference>
<dbReference type="GO" id="GO:0005886">
    <property type="term" value="C:plasma membrane"/>
    <property type="evidence" value="ECO:0007669"/>
    <property type="project" value="TreeGrafter"/>
</dbReference>
<feature type="transmembrane region" description="Helical" evidence="7">
    <location>
        <begin position="306"/>
        <end position="327"/>
    </location>
</feature>
<dbReference type="InterPro" id="IPR013098">
    <property type="entry name" value="Ig_I-set"/>
</dbReference>
<feature type="compositionally biased region" description="Basic and acidic residues" evidence="6">
    <location>
        <begin position="341"/>
        <end position="363"/>
    </location>
</feature>
<dbReference type="PANTHER" id="PTHR11640:SF164">
    <property type="entry name" value="MAM DOMAIN-CONTAINING GLYCOSYLPHOSPHATIDYLINOSITOL ANCHOR PROTEIN 1"/>
    <property type="match status" value="1"/>
</dbReference>
<sequence>MNGEILLIVAAQTEIVGLNEHPLLLLQTGSKLRLVCKQYDGHVVEWYRGSEKLTTGGVGKFLIVTHISSRKVFVSELIKDRLTREDSNSYFCQPRGKPEKSVAQKIIVLKFVVTHGLSAKDGDSTTMVCELEGYTPYDGLFWYKDGKQIPSYSEDDKQKFVINNINHSLTVNKIGHADVGVYTCQFTHGDSNMSAEVELRAVPRIKNMDVKSKNLVEGDPLVLECKAWGYPPVSVDWIKEDVPLNASDRVIFTNYTDEETGMALGGKLRILDMTFDDHANYQCIVSNSVGSKNHTILVRVKDKLAALWPFLGIVAEVAILCTIIFIYEKKRAKQIEEEERREEADHLTNSHDHKGGEDLRQRK</sequence>